<gene>
    <name evidence="4" type="ORF">NA56DRAFT_133030</name>
</gene>
<name>A0A2J6Q4B4_9HELO</name>
<accession>A0A2J6Q4B4</accession>
<feature type="compositionally biased region" description="Polar residues" evidence="2">
    <location>
        <begin position="191"/>
        <end position="202"/>
    </location>
</feature>
<dbReference type="SUPFAM" id="SSF49599">
    <property type="entry name" value="TRAF domain-like"/>
    <property type="match status" value="1"/>
</dbReference>
<evidence type="ECO:0000313" key="5">
    <source>
        <dbReference type="Proteomes" id="UP000235672"/>
    </source>
</evidence>
<dbReference type="EMBL" id="KZ613482">
    <property type="protein sequence ID" value="PMD21137.1"/>
    <property type="molecule type" value="Genomic_DNA"/>
</dbReference>
<keyword evidence="1" id="KW-0862">Zinc</keyword>
<keyword evidence="1" id="KW-0863">Zinc-finger</keyword>
<keyword evidence="1" id="KW-0479">Metal-binding</keyword>
<feature type="region of interest" description="Disordered" evidence="2">
    <location>
        <begin position="123"/>
        <end position="148"/>
    </location>
</feature>
<evidence type="ECO:0000313" key="4">
    <source>
        <dbReference type="EMBL" id="PMD21137.1"/>
    </source>
</evidence>
<evidence type="ECO:0000259" key="3">
    <source>
        <dbReference type="PROSITE" id="PS50157"/>
    </source>
</evidence>
<dbReference type="SMART" id="SM00355">
    <property type="entry name" value="ZnF_C2H2"/>
    <property type="match status" value="2"/>
</dbReference>
<reference evidence="4 5" key="1">
    <citation type="submission" date="2016-05" db="EMBL/GenBank/DDBJ databases">
        <title>A degradative enzymes factory behind the ericoid mycorrhizal symbiosis.</title>
        <authorList>
            <consortium name="DOE Joint Genome Institute"/>
            <person name="Martino E."/>
            <person name="Morin E."/>
            <person name="Grelet G."/>
            <person name="Kuo A."/>
            <person name="Kohler A."/>
            <person name="Daghino S."/>
            <person name="Barry K."/>
            <person name="Choi C."/>
            <person name="Cichocki N."/>
            <person name="Clum A."/>
            <person name="Copeland A."/>
            <person name="Hainaut M."/>
            <person name="Haridas S."/>
            <person name="Labutti K."/>
            <person name="Lindquist E."/>
            <person name="Lipzen A."/>
            <person name="Khouja H.-R."/>
            <person name="Murat C."/>
            <person name="Ohm R."/>
            <person name="Olson A."/>
            <person name="Spatafora J."/>
            <person name="Veneault-Fourrey C."/>
            <person name="Henrissat B."/>
            <person name="Grigoriev I."/>
            <person name="Martin F."/>
            <person name="Perotto S."/>
        </authorList>
    </citation>
    <scope>NUCLEOTIDE SEQUENCE [LARGE SCALE GENOMIC DNA]</scope>
    <source>
        <strain evidence="4 5">UAMH 7357</strain>
    </source>
</reference>
<feature type="region of interest" description="Disordered" evidence="2">
    <location>
        <begin position="180"/>
        <end position="202"/>
    </location>
</feature>
<dbReference type="STRING" id="1745343.A0A2J6Q4B4"/>
<feature type="domain" description="C2H2-type" evidence="3">
    <location>
        <begin position="35"/>
        <end position="65"/>
    </location>
</feature>
<dbReference type="PROSITE" id="PS00028">
    <property type="entry name" value="ZINC_FINGER_C2H2_1"/>
    <property type="match status" value="1"/>
</dbReference>
<evidence type="ECO:0000256" key="2">
    <source>
        <dbReference type="SAM" id="MobiDB-lite"/>
    </source>
</evidence>
<evidence type="ECO:0000256" key="1">
    <source>
        <dbReference type="PROSITE-ProRule" id="PRU00042"/>
    </source>
</evidence>
<dbReference type="AlphaFoldDB" id="A0A2J6Q4B4"/>
<protein>
    <recommendedName>
        <fullName evidence="3">C2H2-type domain-containing protein</fullName>
    </recommendedName>
</protein>
<keyword evidence="5" id="KW-1185">Reference proteome</keyword>
<dbReference type="OrthoDB" id="3481282at2759"/>
<dbReference type="InterPro" id="IPR013087">
    <property type="entry name" value="Znf_C2H2_type"/>
</dbReference>
<sequence length="202" mass="23250">MVTLRLTNSISGASLDYCIEFMMDFIPKKDSPPRITCRYRKCPASFSRKADARRHERQVHQRAKIFCKFSGCRFRGTVRAEVMRKHLKSKHPFDVESIFQLDNDNLGGRLPKVKIPREYSSSNDKVDAFSNRRSPLLPATSPGNVYEGSEHTTERHIEIGHDDILENFHLSNNSEEMNFRSFTPTYEGHNRSSLGISQTPRS</sequence>
<dbReference type="PROSITE" id="PS50157">
    <property type="entry name" value="ZINC_FINGER_C2H2_2"/>
    <property type="match status" value="1"/>
</dbReference>
<dbReference type="GO" id="GO:0008270">
    <property type="term" value="F:zinc ion binding"/>
    <property type="evidence" value="ECO:0007669"/>
    <property type="project" value="UniProtKB-KW"/>
</dbReference>
<dbReference type="Proteomes" id="UP000235672">
    <property type="component" value="Unassembled WGS sequence"/>
</dbReference>
<proteinExistence type="predicted"/>
<organism evidence="4 5">
    <name type="scientific">Hyaloscypha hepaticicola</name>
    <dbReference type="NCBI Taxonomy" id="2082293"/>
    <lineage>
        <taxon>Eukaryota</taxon>
        <taxon>Fungi</taxon>
        <taxon>Dikarya</taxon>
        <taxon>Ascomycota</taxon>
        <taxon>Pezizomycotina</taxon>
        <taxon>Leotiomycetes</taxon>
        <taxon>Helotiales</taxon>
        <taxon>Hyaloscyphaceae</taxon>
        <taxon>Hyaloscypha</taxon>
    </lineage>
</organism>